<evidence type="ECO:0000313" key="3">
    <source>
        <dbReference type="Proteomes" id="UP000016927"/>
    </source>
</evidence>
<feature type="compositionally biased region" description="Basic residues" evidence="1">
    <location>
        <begin position="184"/>
        <end position="193"/>
    </location>
</feature>
<accession>R0M0E7</accession>
<evidence type="ECO:0000313" key="2">
    <source>
        <dbReference type="EMBL" id="EOB11484.1"/>
    </source>
</evidence>
<evidence type="ECO:0000256" key="1">
    <source>
        <dbReference type="SAM" id="MobiDB-lite"/>
    </source>
</evidence>
<keyword evidence="3" id="KW-1185">Reference proteome</keyword>
<reference evidence="2 3" key="1">
    <citation type="journal article" date="2013" name="BMC Genomics">
        <title>Comparative genomics of parasitic silkworm microsporidia reveal an association between genome expansion and host adaptation.</title>
        <authorList>
            <person name="Pan G."/>
            <person name="Xu J."/>
            <person name="Li T."/>
            <person name="Xia Q."/>
            <person name="Liu S.L."/>
            <person name="Zhang G."/>
            <person name="Li S."/>
            <person name="Li C."/>
            <person name="Liu H."/>
            <person name="Yang L."/>
            <person name="Liu T."/>
            <person name="Zhang X."/>
            <person name="Wu Z."/>
            <person name="Fan W."/>
            <person name="Dang X."/>
            <person name="Xiang H."/>
            <person name="Tao M."/>
            <person name="Li Y."/>
            <person name="Hu J."/>
            <person name="Li Z."/>
            <person name="Lin L."/>
            <person name="Luo J."/>
            <person name="Geng L."/>
            <person name="Wang L."/>
            <person name="Long M."/>
            <person name="Wan Y."/>
            <person name="He N."/>
            <person name="Zhang Z."/>
            <person name="Lu C."/>
            <person name="Keeling P.J."/>
            <person name="Wang J."/>
            <person name="Xiang Z."/>
            <person name="Zhou Z."/>
        </authorList>
    </citation>
    <scope>NUCLEOTIDE SEQUENCE [LARGE SCALE GENOMIC DNA]</scope>
    <source>
        <strain evidence="3">CQ1 / CVCC 102059</strain>
    </source>
</reference>
<sequence>MIILILIYFLFSKEFKLKHTGKGTYICETKSGTKRTLSKCSDLGSATEWRIERKPNGQGLISPSNDPFVWDIAEATRVEIKVKHAKPNQRFSLVYVSPDKYAIVSTDRCLTFEDPYHFMRSCDYSSNQLYTIMYNETEANELTETKSLIGISGSSVDQNVVDKLQRMIDDNKEIAKHISFTHDRRSHGHGHGHHGFDGPHRIRHHISRHSPEESYSRTRKKEEGPALLSFLN</sequence>
<protein>
    <recommendedName>
        <fullName evidence="4">Ricin B lectin</fullName>
    </recommendedName>
</protein>
<evidence type="ECO:0008006" key="4">
    <source>
        <dbReference type="Google" id="ProtNLM"/>
    </source>
</evidence>
<dbReference type="Proteomes" id="UP000016927">
    <property type="component" value="Unassembled WGS sequence"/>
</dbReference>
<feature type="region of interest" description="Disordered" evidence="1">
    <location>
        <begin position="183"/>
        <end position="232"/>
    </location>
</feature>
<dbReference type="Gene3D" id="2.80.10.50">
    <property type="match status" value="1"/>
</dbReference>
<name>R0M0E7_NOSB1</name>
<proteinExistence type="predicted"/>
<dbReference type="OrthoDB" id="10312924at2759"/>
<dbReference type="InterPro" id="IPR035992">
    <property type="entry name" value="Ricin_B-like_lectins"/>
</dbReference>
<dbReference type="SUPFAM" id="SSF50370">
    <property type="entry name" value="Ricin B-like lectins"/>
    <property type="match status" value="1"/>
</dbReference>
<dbReference type="OMA" id="SATEWRI"/>
<dbReference type="VEuPathDB" id="MicrosporidiaDB:NBO_1136g0001"/>
<dbReference type="EMBL" id="KB910043">
    <property type="protein sequence ID" value="EOB11484.1"/>
    <property type="molecule type" value="Genomic_DNA"/>
</dbReference>
<gene>
    <name evidence="2" type="ORF">NBO_1136g0001</name>
</gene>
<dbReference type="CDD" id="cd00161">
    <property type="entry name" value="beta-trefoil_Ricin-like"/>
    <property type="match status" value="1"/>
</dbReference>
<dbReference type="AlphaFoldDB" id="R0M0E7"/>
<dbReference type="HOGENOM" id="CLU_1124839_0_0_1"/>
<organism evidence="2 3">
    <name type="scientific">Nosema bombycis (strain CQ1 / CVCC 102059)</name>
    <name type="common">Microsporidian parasite</name>
    <name type="synonym">Pebrine of silkworm</name>
    <dbReference type="NCBI Taxonomy" id="578461"/>
    <lineage>
        <taxon>Eukaryota</taxon>
        <taxon>Fungi</taxon>
        <taxon>Fungi incertae sedis</taxon>
        <taxon>Microsporidia</taxon>
        <taxon>Nosematidae</taxon>
        <taxon>Nosema</taxon>
    </lineage>
</organism>
<feature type="compositionally biased region" description="Basic and acidic residues" evidence="1">
    <location>
        <begin position="209"/>
        <end position="224"/>
    </location>
</feature>